<accession>A0ABM1MRU7</accession>
<name>A0ABM1MRU7_NICVS</name>
<evidence type="ECO:0000256" key="1">
    <source>
        <dbReference type="ARBA" id="ARBA00023161"/>
    </source>
</evidence>
<feature type="region of interest" description="Disordered" evidence="2">
    <location>
        <begin position="584"/>
        <end position="610"/>
    </location>
</feature>
<dbReference type="PANTHER" id="PTHR15696:SF5">
    <property type="entry name" value="NONSENSE-MEDIATED MRNA DECAY FACTOR SMG7"/>
    <property type="match status" value="1"/>
</dbReference>
<keyword evidence="5" id="KW-1185">Reference proteome</keyword>
<dbReference type="SUPFAM" id="SSF48452">
    <property type="entry name" value="TPR-like"/>
    <property type="match status" value="1"/>
</dbReference>
<gene>
    <name evidence="6" type="primary">LOC108563201</name>
</gene>
<feature type="domain" description="Telomerase activating protein Est1-like N-terminal" evidence="4">
    <location>
        <begin position="59"/>
        <end position="170"/>
    </location>
</feature>
<dbReference type="InterPro" id="IPR019458">
    <property type="entry name" value="Est1-like_N"/>
</dbReference>
<keyword evidence="1" id="KW-0866">Nonsense-mediated mRNA decay</keyword>
<dbReference type="Pfam" id="PF10373">
    <property type="entry name" value="EST1_DNA_bind"/>
    <property type="match status" value="1"/>
</dbReference>
<dbReference type="Proteomes" id="UP000695000">
    <property type="component" value="Unplaced"/>
</dbReference>
<dbReference type="Gene3D" id="1.25.40.10">
    <property type="entry name" value="Tetratricopeptide repeat domain"/>
    <property type="match status" value="1"/>
</dbReference>
<protein>
    <submittedName>
        <fullName evidence="6">Protein SMG7-like</fullName>
    </submittedName>
</protein>
<organism evidence="5 6">
    <name type="scientific">Nicrophorus vespilloides</name>
    <name type="common">Boreal carrion beetle</name>
    <dbReference type="NCBI Taxonomy" id="110193"/>
    <lineage>
        <taxon>Eukaryota</taxon>
        <taxon>Metazoa</taxon>
        <taxon>Ecdysozoa</taxon>
        <taxon>Arthropoda</taxon>
        <taxon>Hexapoda</taxon>
        <taxon>Insecta</taxon>
        <taxon>Pterygota</taxon>
        <taxon>Neoptera</taxon>
        <taxon>Endopterygota</taxon>
        <taxon>Coleoptera</taxon>
        <taxon>Polyphaga</taxon>
        <taxon>Staphyliniformia</taxon>
        <taxon>Silphidae</taxon>
        <taxon>Nicrophorinae</taxon>
        <taxon>Nicrophorus</taxon>
    </lineage>
</organism>
<feature type="compositionally biased region" description="Low complexity" evidence="2">
    <location>
        <begin position="796"/>
        <end position="822"/>
    </location>
</feature>
<feature type="domain" description="DNA/RNA-binding" evidence="3">
    <location>
        <begin position="174"/>
        <end position="436"/>
    </location>
</feature>
<dbReference type="Pfam" id="PF10374">
    <property type="entry name" value="EST1"/>
    <property type="match status" value="1"/>
</dbReference>
<evidence type="ECO:0000313" key="5">
    <source>
        <dbReference type="Proteomes" id="UP000695000"/>
    </source>
</evidence>
<dbReference type="GeneID" id="108563201"/>
<sequence length="822" mass="94167">MMGYKAAIQVLKKADLLKAKVTRKCDLLNDLEAWTDQQQLQTIYHQVLVLDLEYALDKKVEQELWTLGFKNHISTLQEQARDKKNPRRAEAQALLSWCLEAASGFYLTLLQELCSTYDLDLPFRKSVISFGKLKSHNFNEPSNIPQSSSCLYICQYCLIHLGDIARYRNEKQQAESFYKHAILVSPFSGHPYNQLALLEASEGDKLSTVFYYVRGIALKSPFPAASTNLSRTLAASLDKDEPMFEMQPKMTVNEFIRVFLRAHSLLHTDYDLIQARICVESITAALTALIATQSFTTDSLVKMTVINLYALKHTVGDDVMKCEDLTEDERQVRALILDLLAGSLSAFLLPVYTLKADQSILSYYALPAIRLILMWIQKEPQVLTDPVFAKRLQIWPGCCKLLNTLQNHIKDDNYDKYDKVPLSYDKELRGFVPLSDSLDVYDYASEPLPDEFEIHLRAKRLLAFGQWITTYDVNGSKLMICSEEGKLLHFEPACIQPDPTIQLLEEMKSFKVEETKKVHEKRVGILKPQGSLEKSREERVQVKGLEEDVASAQRMDSNKLKRITQNVALQSIYKKIEENKQVKFSAETTDKDKSPKLKRHPQVSMQPLPPYMRGIVENTQNKDFFSYPQQQQQSLPPNPIFNNDTLKQKMQFPPPNMMNTMPPNFSSEKMPTFNMPPSYNKEERPNNWWPNQPNFPQNDFYRQQPPPPFPPPNHNHIDVFNLSPWSNNSYNASNSNNLSMRQAMLNETKNNNIVNNAPGYSLFNPTSWTPNLPGQLRTPNQQQPPPPNPQSHHHQSLFSGGSGPQSLQQLLEQQNQFQKGDT</sequence>
<evidence type="ECO:0000256" key="2">
    <source>
        <dbReference type="SAM" id="MobiDB-lite"/>
    </source>
</evidence>
<evidence type="ECO:0000259" key="3">
    <source>
        <dbReference type="Pfam" id="PF10373"/>
    </source>
</evidence>
<proteinExistence type="predicted"/>
<dbReference type="PANTHER" id="PTHR15696">
    <property type="entry name" value="SMG-7 SUPPRESSOR WITH MORPHOLOGICAL EFFECT ON GENITALIA PROTEIN 7"/>
    <property type="match status" value="1"/>
</dbReference>
<reference evidence="6" key="1">
    <citation type="submission" date="2025-08" db="UniProtKB">
        <authorList>
            <consortium name="RefSeq"/>
        </authorList>
    </citation>
    <scope>IDENTIFICATION</scope>
    <source>
        <tissue evidence="6">Whole Larva</tissue>
    </source>
</reference>
<dbReference type="InterPro" id="IPR045153">
    <property type="entry name" value="Est1/Ebs1-like"/>
</dbReference>
<feature type="region of interest" description="Disordered" evidence="2">
    <location>
        <begin position="764"/>
        <end position="822"/>
    </location>
</feature>
<evidence type="ECO:0000313" key="6">
    <source>
        <dbReference type="RefSeq" id="XP_017777297.1"/>
    </source>
</evidence>
<evidence type="ECO:0000259" key="4">
    <source>
        <dbReference type="Pfam" id="PF10374"/>
    </source>
</evidence>
<dbReference type="RefSeq" id="XP_017777297.1">
    <property type="nucleotide sequence ID" value="XM_017921808.1"/>
</dbReference>
<dbReference type="InterPro" id="IPR011990">
    <property type="entry name" value="TPR-like_helical_dom_sf"/>
</dbReference>
<dbReference type="InterPro" id="IPR018834">
    <property type="entry name" value="DNA/RNA-bd_Est1-type"/>
</dbReference>